<evidence type="ECO:0000256" key="6">
    <source>
        <dbReference type="PROSITE-ProRule" id="PRU00339"/>
    </source>
</evidence>
<dbReference type="PANTHER" id="PTHR44140">
    <property type="entry name" value="LD25575P"/>
    <property type="match status" value="1"/>
</dbReference>
<evidence type="ECO:0000256" key="1">
    <source>
        <dbReference type="ARBA" id="ARBA00004319"/>
    </source>
</evidence>
<dbReference type="InterPro" id="IPR036869">
    <property type="entry name" value="J_dom_sf"/>
</dbReference>
<reference evidence="9 10" key="1">
    <citation type="submission" date="2019-06" db="EMBL/GenBank/DDBJ databases">
        <title>A chromosomal-level reference genome of Carpinus fangiana (Coryloideae, Betulaceae).</title>
        <authorList>
            <person name="Yang X."/>
            <person name="Wang Z."/>
            <person name="Zhang L."/>
            <person name="Hao G."/>
            <person name="Liu J."/>
            <person name="Yang Y."/>
        </authorList>
    </citation>
    <scope>NUCLEOTIDE SEQUENCE [LARGE SCALE GENOMIC DNA]</scope>
    <source>
        <strain evidence="9">Cfa_2016G</strain>
        <tissue evidence="9">Leaf</tissue>
    </source>
</reference>
<feature type="region of interest" description="Disordered" evidence="7">
    <location>
        <begin position="860"/>
        <end position="912"/>
    </location>
</feature>
<dbReference type="Proteomes" id="UP000327013">
    <property type="component" value="Unassembled WGS sequence"/>
</dbReference>
<comment type="subcellular location">
    <subcellularLocation>
        <location evidence="1">Endoplasmic reticulum lumen</location>
    </subcellularLocation>
</comment>
<name>A0A5N6L270_9ROSI</name>
<feature type="compositionally biased region" description="Gly residues" evidence="7">
    <location>
        <begin position="877"/>
        <end position="893"/>
    </location>
</feature>
<dbReference type="InterPro" id="IPR018556">
    <property type="entry name" value="SPIN90/Ldb17_LRD"/>
</dbReference>
<evidence type="ECO:0000256" key="5">
    <source>
        <dbReference type="ARBA" id="ARBA00022824"/>
    </source>
</evidence>
<dbReference type="InterPro" id="IPR011990">
    <property type="entry name" value="TPR-like_helical_dom_sf"/>
</dbReference>
<proteinExistence type="predicted"/>
<gene>
    <name evidence="9" type="ORF">FH972_025489</name>
</gene>
<dbReference type="PROSITE" id="PS50005">
    <property type="entry name" value="TPR"/>
    <property type="match status" value="1"/>
</dbReference>
<sequence length="912" mass="101328">MDFEVEVENEEHFWDGVRLPWSHTTKLADQQRSVPANRTMHHTLFSCSTFILIILQKRSLYPETASGMPVAGLDDEAGLHRVLIELAYEMSRMHQLSWDDLMAVEDAFILYVLQIIESLANDVNDPYHSPSIRLLLVLNEQYMVSSHTPSDQPTNITNRIMKALSLHGRSYKTFGENLILLLNRESETSLQLLILKLLYLVFTTPSTQEYFYTNDLYVLTDILTRNLLDLPSSTSYPAAVPLKHTYLRVLYPLLANTQLRYPPYYKRDQLRKGLAILANTDSHFDAPDETTLRLVGRCLGVDWLRDQEDDSPLVTPLEEQSTGGSGAGLIARRALGMDLVEGRQSSLSVVEMATQKEKPGIMTPSRGRDGTWCALRAVVMIIRLHSLALGASVLFTALPLAAQGLSPADVASDTPINQILALASSALSSGSAQDALAFYDLAISRDPSNYLTFFKRGATYLSIGRSQQAQHDFDRVLTIKPGFEGALVQRAKIHARSAEWKKAVEDYVAAGRNNESEEIQDIAQAERSAKQARVAESEHKWEECVQQASVAIMIAGGALDLRRRRVHCRLEKGEILEALSDLQHVLALNPSATEPALMISAMMYYSQGERAKGIEAVRNCLHSDPDSKPCSKLFKRQKKLDKAIKAAEALAAKRSFNKVVSALVTPTNPSEGEDEPEPGLIDMVKHDMRSHRSEKIIHPKAPEELLAQLLEMTCNAYVEMNNHKRAQHYCNEAIAHNPDSLPALIHKAQSQLSADDFEACLQTIAHAQKHAIGAQQSRKLNDLHQKAQVALKRSKTKDYYKVLDLDRDATTKEIKKAYLKLSKIHHPDKATSAEARPAAEKKMAQINEAYEVLSDPELKARYDQGDDPNDPQNGQQGHPGGNPFGGGFGGPGGPQFVFQQGGFKFPGGGFPF</sequence>
<feature type="domain" description="J" evidence="8">
    <location>
        <begin position="798"/>
        <end position="866"/>
    </location>
</feature>
<dbReference type="SMART" id="SM00271">
    <property type="entry name" value="DnaJ"/>
    <property type="match status" value="1"/>
</dbReference>
<dbReference type="PROSITE" id="PS50076">
    <property type="entry name" value="DNAJ_2"/>
    <property type="match status" value="1"/>
</dbReference>
<dbReference type="InterPro" id="IPR019734">
    <property type="entry name" value="TPR_rpt"/>
</dbReference>
<comment type="caution">
    <text evidence="9">The sequence shown here is derived from an EMBL/GenBank/DDBJ whole genome shotgun (WGS) entry which is preliminary data.</text>
</comment>
<keyword evidence="3" id="KW-0677">Repeat</keyword>
<dbReference type="GO" id="GO:0051087">
    <property type="term" value="F:protein-folding chaperone binding"/>
    <property type="evidence" value="ECO:0007669"/>
    <property type="project" value="TreeGrafter"/>
</dbReference>
<evidence type="ECO:0000313" key="10">
    <source>
        <dbReference type="Proteomes" id="UP000327013"/>
    </source>
</evidence>
<keyword evidence="10" id="KW-1185">Reference proteome</keyword>
<keyword evidence="5" id="KW-0256">Endoplasmic reticulum</keyword>
<dbReference type="InterPro" id="IPR001623">
    <property type="entry name" value="DnaJ_domain"/>
</dbReference>
<dbReference type="Gene3D" id="1.10.287.110">
    <property type="entry name" value="DnaJ domain"/>
    <property type="match status" value="1"/>
</dbReference>
<protein>
    <recommendedName>
        <fullName evidence="8">J domain-containing protein</fullName>
    </recommendedName>
</protein>
<dbReference type="GO" id="GO:0034975">
    <property type="term" value="P:protein folding in endoplasmic reticulum"/>
    <property type="evidence" value="ECO:0007669"/>
    <property type="project" value="TreeGrafter"/>
</dbReference>
<evidence type="ECO:0000256" key="4">
    <source>
        <dbReference type="ARBA" id="ARBA00022803"/>
    </source>
</evidence>
<evidence type="ECO:0000256" key="2">
    <source>
        <dbReference type="ARBA" id="ARBA00022729"/>
    </source>
</evidence>
<dbReference type="PRINTS" id="PR00625">
    <property type="entry name" value="JDOMAIN"/>
</dbReference>
<dbReference type="SMART" id="SM00028">
    <property type="entry name" value="TPR"/>
    <property type="match status" value="6"/>
</dbReference>
<keyword evidence="2" id="KW-0732">Signal</keyword>
<evidence type="ECO:0000256" key="7">
    <source>
        <dbReference type="SAM" id="MobiDB-lite"/>
    </source>
</evidence>
<feature type="compositionally biased region" description="Low complexity" evidence="7">
    <location>
        <begin position="894"/>
        <end position="903"/>
    </location>
</feature>
<keyword evidence="4 6" id="KW-0802">TPR repeat</keyword>
<dbReference type="FunFam" id="1.25.40.10:FF:000224">
    <property type="entry name" value="DnaJ and TPR domain protein"/>
    <property type="match status" value="1"/>
</dbReference>
<evidence type="ECO:0000256" key="3">
    <source>
        <dbReference type="ARBA" id="ARBA00022737"/>
    </source>
</evidence>
<dbReference type="GO" id="GO:0051787">
    <property type="term" value="F:misfolded protein binding"/>
    <property type="evidence" value="ECO:0007669"/>
    <property type="project" value="TreeGrafter"/>
</dbReference>
<dbReference type="Gene3D" id="1.25.40.10">
    <property type="entry name" value="Tetratricopeptide repeat domain"/>
    <property type="match status" value="1"/>
</dbReference>
<accession>A0A5N6L270</accession>
<evidence type="ECO:0000313" key="9">
    <source>
        <dbReference type="EMBL" id="KAB8532544.1"/>
    </source>
</evidence>
<dbReference type="PANTHER" id="PTHR44140:SF2">
    <property type="entry name" value="LD25575P"/>
    <property type="match status" value="1"/>
</dbReference>
<feature type="repeat" description="TPR" evidence="6">
    <location>
        <begin position="450"/>
        <end position="483"/>
    </location>
</feature>
<evidence type="ECO:0000259" key="8">
    <source>
        <dbReference type="PROSITE" id="PS50076"/>
    </source>
</evidence>
<dbReference type="InterPro" id="IPR051727">
    <property type="entry name" value="DnaJ_C3_Co-chaperones"/>
</dbReference>
<organism evidence="9 10">
    <name type="scientific">Carpinus fangiana</name>
    <dbReference type="NCBI Taxonomy" id="176857"/>
    <lineage>
        <taxon>Eukaryota</taxon>
        <taxon>Viridiplantae</taxon>
        <taxon>Streptophyta</taxon>
        <taxon>Embryophyta</taxon>
        <taxon>Tracheophyta</taxon>
        <taxon>Spermatophyta</taxon>
        <taxon>Magnoliopsida</taxon>
        <taxon>eudicotyledons</taxon>
        <taxon>Gunneridae</taxon>
        <taxon>Pentapetalae</taxon>
        <taxon>rosids</taxon>
        <taxon>fabids</taxon>
        <taxon>Fagales</taxon>
        <taxon>Betulaceae</taxon>
        <taxon>Carpinus</taxon>
    </lineage>
</organism>
<dbReference type="SUPFAM" id="SSF46565">
    <property type="entry name" value="Chaperone J-domain"/>
    <property type="match status" value="1"/>
</dbReference>
<dbReference type="EMBL" id="VIBQ01000057">
    <property type="protein sequence ID" value="KAB8532544.1"/>
    <property type="molecule type" value="Genomic_DNA"/>
</dbReference>
<dbReference type="OrthoDB" id="10250354at2759"/>
<dbReference type="Pfam" id="PF09431">
    <property type="entry name" value="SPIN90_LRD"/>
    <property type="match status" value="1"/>
</dbReference>
<dbReference type="CDD" id="cd06257">
    <property type="entry name" value="DnaJ"/>
    <property type="match status" value="1"/>
</dbReference>
<dbReference type="AlphaFoldDB" id="A0A5N6L270"/>
<dbReference type="GO" id="GO:0005788">
    <property type="term" value="C:endoplasmic reticulum lumen"/>
    <property type="evidence" value="ECO:0007669"/>
    <property type="project" value="UniProtKB-SubCell"/>
</dbReference>
<dbReference type="Pfam" id="PF00226">
    <property type="entry name" value="DnaJ"/>
    <property type="match status" value="1"/>
</dbReference>
<dbReference type="SUPFAM" id="SSF48452">
    <property type="entry name" value="TPR-like"/>
    <property type="match status" value="3"/>
</dbReference>